<organism evidence="9 10">
    <name type="scientific">Candidatus Anoxymicrobium japonicum</name>
    <dbReference type="NCBI Taxonomy" id="2013648"/>
    <lineage>
        <taxon>Bacteria</taxon>
        <taxon>Bacillati</taxon>
        <taxon>Actinomycetota</taxon>
        <taxon>Candidatus Geothermincolia</taxon>
        <taxon>Candidatus Geothermincolales</taxon>
        <taxon>Candidatus Anoxymicrobiaceae</taxon>
        <taxon>Candidatus Anoxymicrobium</taxon>
    </lineage>
</organism>
<evidence type="ECO:0000256" key="6">
    <source>
        <dbReference type="ARBA" id="ARBA00023065"/>
    </source>
</evidence>
<evidence type="ECO:0000259" key="7">
    <source>
        <dbReference type="PROSITE" id="PS51201"/>
    </source>
</evidence>
<dbReference type="PANTHER" id="PTHR43833">
    <property type="entry name" value="POTASSIUM CHANNEL PROTEIN 2-RELATED-RELATED"/>
    <property type="match status" value="1"/>
</dbReference>
<evidence type="ECO:0000256" key="2">
    <source>
        <dbReference type="ARBA" id="ARBA00022448"/>
    </source>
</evidence>
<dbReference type="Gene3D" id="3.40.50.720">
    <property type="entry name" value="NAD(P)-binding Rossmann-like Domain"/>
    <property type="match status" value="1"/>
</dbReference>
<evidence type="ECO:0000256" key="4">
    <source>
        <dbReference type="ARBA" id="ARBA00022958"/>
    </source>
</evidence>
<protein>
    <recommendedName>
        <fullName evidence="1">Trk system potassium uptake protein TrkA</fullName>
    </recommendedName>
</protein>
<reference evidence="9 10" key="1">
    <citation type="journal article" date="2017" name="ISME J.">
        <title>Potential for microbial H2 and metal transformations associated with novel bacteria and archaea in deep terrestrial subsurface sediments.</title>
        <authorList>
            <person name="Hernsdorf A.W."/>
            <person name="Amano Y."/>
            <person name="Miyakawa K."/>
            <person name="Ise K."/>
            <person name="Suzuki Y."/>
            <person name="Anantharaman K."/>
            <person name="Probst A."/>
            <person name="Burstein D."/>
            <person name="Thomas B.C."/>
            <person name="Banfield J.F."/>
        </authorList>
    </citation>
    <scope>NUCLEOTIDE SEQUENCE [LARGE SCALE GENOMIC DNA]</scope>
    <source>
        <strain evidence="9">HGW-Actinobacteria-3</strain>
    </source>
</reference>
<dbReference type="Gene3D" id="3.30.70.1450">
    <property type="entry name" value="Regulator of K+ conductance, C-terminal domain"/>
    <property type="match status" value="1"/>
</dbReference>
<proteinExistence type="predicted"/>
<keyword evidence="3" id="KW-0633">Potassium transport</keyword>
<dbReference type="AlphaFoldDB" id="A0A2N3G6N2"/>
<dbReference type="InterPro" id="IPR003148">
    <property type="entry name" value="RCK_N"/>
</dbReference>
<dbReference type="InterPro" id="IPR006036">
    <property type="entry name" value="K_uptake_TrkA"/>
</dbReference>
<dbReference type="PRINTS" id="PR00335">
    <property type="entry name" value="KUPTAKETRKA"/>
</dbReference>
<dbReference type="PROSITE" id="PS51201">
    <property type="entry name" value="RCK_N"/>
    <property type="match status" value="1"/>
</dbReference>
<gene>
    <name evidence="9" type="ORF">CVT63_03660</name>
</gene>
<dbReference type="InterPro" id="IPR006037">
    <property type="entry name" value="RCK_C"/>
</dbReference>
<evidence type="ECO:0000313" key="10">
    <source>
        <dbReference type="Proteomes" id="UP000233654"/>
    </source>
</evidence>
<keyword evidence="6" id="KW-0406">Ion transport</keyword>
<dbReference type="PANTHER" id="PTHR43833:SF5">
    <property type="entry name" value="TRK SYSTEM POTASSIUM UPTAKE PROTEIN TRKA"/>
    <property type="match status" value="1"/>
</dbReference>
<sequence length="227" mass="24772">MRVLIVGGGTVGFFLAKMLEEKNEIVLIEQSLDRARVLEEKLPGVKIITEDGCEPWVLEMVGVKNAELVLAVTGDDEDNLVISYLSRFEYDVHKVITRVNNPINNWLFTKAWGVDVGISAPDIIAKIVEEETTLGEVVTVMKLQAGDVSLVEITVTGDASALGKRVSELELPPETLIVTVVREGAMMIPTADTVFLKDDKVLAITNINNKDALERLLGHTASTTSVD</sequence>
<dbReference type="Pfam" id="PF02254">
    <property type="entry name" value="TrkA_N"/>
    <property type="match status" value="1"/>
</dbReference>
<comment type="caution">
    <text evidence="9">The sequence shown here is derived from an EMBL/GenBank/DDBJ whole genome shotgun (WGS) entry which is preliminary data.</text>
</comment>
<feature type="domain" description="RCK C-terminal" evidence="8">
    <location>
        <begin position="138"/>
        <end position="219"/>
    </location>
</feature>
<evidence type="ECO:0000256" key="5">
    <source>
        <dbReference type="ARBA" id="ARBA00023027"/>
    </source>
</evidence>
<dbReference type="GO" id="GO:0015079">
    <property type="term" value="F:potassium ion transmembrane transporter activity"/>
    <property type="evidence" value="ECO:0007669"/>
    <property type="project" value="InterPro"/>
</dbReference>
<dbReference type="InterPro" id="IPR036291">
    <property type="entry name" value="NAD(P)-bd_dom_sf"/>
</dbReference>
<accession>A0A2N3G6N2</accession>
<dbReference type="InterPro" id="IPR036721">
    <property type="entry name" value="RCK_C_sf"/>
</dbReference>
<dbReference type="SUPFAM" id="SSF51735">
    <property type="entry name" value="NAD(P)-binding Rossmann-fold domains"/>
    <property type="match status" value="1"/>
</dbReference>
<dbReference type="PROSITE" id="PS51202">
    <property type="entry name" value="RCK_C"/>
    <property type="match status" value="1"/>
</dbReference>
<keyword evidence="2" id="KW-0813">Transport</keyword>
<dbReference type="Proteomes" id="UP000233654">
    <property type="component" value="Unassembled WGS sequence"/>
</dbReference>
<name>A0A2N3G6N2_9ACTN</name>
<dbReference type="InterPro" id="IPR050721">
    <property type="entry name" value="Trk_Ktr_HKT_K-transport"/>
</dbReference>
<keyword evidence="4" id="KW-0630">Potassium</keyword>
<dbReference type="EMBL" id="PHEX01000024">
    <property type="protein sequence ID" value="PKQ28268.1"/>
    <property type="molecule type" value="Genomic_DNA"/>
</dbReference>
<evidence type="ECO:0000259" key="8">
    <source>
        <dbReference type="PROSITE" id="PS51202"/>
    </source>
</evidence>
<dbReference type="SUPFAM" id="SSF116726">
    <property type="entry name" value="TrkA C-terminal domain-like"/>
    <property type="match status" value="1"/>
</dbReference>
<keyword evidence="5" id="KW-0520">NAD</keyword>
<evidence type="ECO:0000313" key="9">
    <source>
        <dbReference type="EMBL" id="PKQ28268.1"/>
    </source>
</evidence>
<evidence type="ECO:0000256" key="1">
    <source>
        <dbReference type="ARBA" id="ARBA00017378"/>
    </source>
</evidence>
<dbReference type="Pfam" id="PF02080">
    <property type="entry name" value="TrkA_C"/>
    <property type="match status" value="1"/>
</dbReference>
<feature type="domain" description="RCK N-terminal" evidence="7">
    <location>
        <begin position="1"/>
        <end position="118"/>
    </location>
</feature>
<dbReference type="GO" id="GO:0005886">
    <property type="term" value="C:plasma membrane"/>
    <property type="evidence" value="ECO:0007669"/>
    <property type="project" value="InterPro"/>
</dbReference>
<evidence type="ECO:0000256" key="3">
    <source>
        <dbReference type="ARBA" id="ARBA00022538"/>
    </source>
</evidence>